<evidence type="ECO:0000256" key="7">
    <source>
        <dbReference type="ARBA" id="ARBA00025705"/>
    </source>
</evidence>
<comment type="caution">
    <text evidence="9">The sequence shown here is derived from an EMBL/GenBank/DDBJ whole genome shotgun (WGS) entry which is preliminary data.</text>
</comment>
<dbReference type="SUPFAM" id="SSF53790">
    <property type="entry name" value="Tetrapyrrole methylase"/>
    <property type="match status" value="1"/>
</dbReference>
<comment type="similarity">
    <text evidence="1">Belongs to the precorrin methyltransferase family.</text>
</comment>
<keyword evidence="6" id="KW-0627">Porphyrin biosynthesis</keyword>
<dbReference type="InterPro" id="IPR035996">
    <property type="entry name" value="4pyrrol_Methylase_sf"/>
</dbReference>
<dbReference type="PANTHER" id="PTHR45790:SF3">
    <property type="entry name" value="S-ADENOSYL-L-METHIONINE-DEPENDENT UROPORPHYRINOGEN III METHYLTRANSFERASE, CHLOROPLASTIC"/>
    <property type="match status" value="1"/>
</dbReference>
<keyword evidence="4 9" id="KW-0808">Transferase</keyword>
<reference evidence="9" key="1">
    <citation type="submission" date="2023-06" db="EMBL/GenBank/DDBJ databases">
        <authorList>
            <person name="Zhang S."/>
        </authorList>
    </citation>
    <scope>NUCLEOTIDE SEQUENCE</scope>
    <source>
        <strain evidence="9">SG2303</strain>
    </source>
</reference>
<dbReference type="GO" id="GO:0032259">
    <property type="term" value="P:methylation"/>
    <property type="evidence" value="ECO:0007669"/>
    <property type="project" value="UniProtKB-KW"/>
</dbReference>
<evidence type="ECO:0000256" key="2">
    <source>
        <dbReference type="ARBA" id="ARBA00012162"/>
    </source>
</evidence>
<dbReference type="RefSeq" id="WP_289829959.1">
    <property type="nucleotide sequence ID" value="NZ_JAUEDK010000016.1"/>
</dbReference>
<evidence type="ECO:0000313" key="10">
    <source>
        <dbReference type="Proteomes" id="UP001168540"/>
    </source>
</evidence>
<dbReference type="InterPro" id="IPR003043">
    <property type="entry name" value="Uropor_MeTrfase_CS"/>
</dbReference>
<dbReference type="InterPro" id="IPR000878">
    <property type="entry name" value="4pyrrol_Mease"/>
</dbReference>
<dbReference type="NCBIfam" id="NF004790">
    <property type="entry name" value="PRK06136.1"/>
    <property type="match status" value="1"/>
</dbReference>
<dbReference type="PROSITE" id="PS00839">
    <property type="entry name" value="SUMT_1"/>
    <property type="match status" value="1"/>
</dbReference>
<dbReference type="PANTHER" id="PTHR45790">
    <property type="entry name" value="SIROHEME SYNTHASE-RELATED"/>
    <property type="match status" value="1"/>
</dbReference>
<organism evidence="9 10">
    <name type="scientific">Crenobacter oryzisoli</name>
    <dbReference type="NCBI Taxonomy" id="3056844"/>
    <lineage>
        <taxon>Bacteria</taxon>
        <taxon>Pseudomonadati</taxon>
        <taxon>Pseudomonadota</taxon>
        <taxon>Betaproteobacteria</taxon>
        <taxon>Neisseriales</taxon>
        <taxon>Neisseriaceae</taxon>
        <taxon>Crenobacter</taxon>
    </lineage>
</organism>
<keyword evidence="10" id="KW-1185">Reference proteome</keyword>
<feature type="domain" description="Tetrapyrrole methylase" evidence="8">
    <location>
        <begin position="5"/>
        <end position="213"/>
    </location>
</feature>
<dbReference type="NCBIfam" id="TIGR01469">
    <property type="entry name" value="cobA_cysG_Cterm"/>
    <property type="match status" value="1"/>
</dbReference>
<comment type="pathway">
    <text evidence="7">Porphyrin-containing compound metabolism; siroheme biosynthesis; precorrin-2 from uroporphyrinogen III: step 1/1.</text>
</comment>
<dbReference type="Gene3D" id="3.30.950.10">
    <property type="entry name" value="Methyltransferase, Cobalt-precorrin-4 Transmethylase, Domain 2"/>
    <property type="match status" value="1"/>
</dbReference>
<keyword evidence="3 9" id="KW-0489">Methyltransferase</keyword>
<evidence type="ECO:0000256" key="1">
    <source>
        <dbReference type="ARBA" id="ARBA00005879"/>
    </source>
</evidence>
<dbReference type="Proteomes" id="UP001168540">
    <property type="component" value="Unassembled WGS sequence"/>
</dbReference>
<dbReference type="EMBL" id="JAUEDK010000016">
    <property type="protein sequence ID" value="MDN0075353.1"/>
    <property type="molecule type" value="Genomic_DNA"/>
</dbReference>
<dbReference type="GO" id="GO:0004851">
    <property type="term" value="F:uroporphyrin-III C-methyltransferase activity"/>
    <property type="evidence" value="ECO:0007669"/>
    <property type="project" value="UniProtKB-EC"/>
</dbReference>
<sequence length="251" mass="26029">MKPGKVYLIGAGPGDVELLTLKAVRRLGLADVVLIDDLANDEVLQFVPKHAEVVRVGKRGGCASVAQADIEARLLTEARAGRCVARVKGGDPFVFGRGGEEMQALLAAGIAVEVVNGITAGLAVPATLGIPLTHRDHVHGVTFVSGHTHQGDEPDWAALAKSGMTLVIYMGMSRLGLITEQLQQGLPADTPAAAIQYGTRPEQREVVGTLATLAADVAAAGLGSPALVVVGPTVDLSRLPARGQTIEKEFA</sequence>
<dbReference type="InterPro" id="IPR014777">
    <property type="entry name" value="4pyrrole_Mease_sub1"/>
</dbReference>
<gene>
    <name evidence="9" type="primary">cobA</name>
    <name evidence="9" type="ORF">QU481_10670</name>
</gene>
<proteinExistence type="inferred from homology"/>
<name>A0ABT7XNU9_9NEIS</name>
<dbReference type="Gene3D" id="3.40.1010.10">
    <property type="entry name" value="Cobalt-precorrin-4 Transmethylase, Domain 1"/>
    <property type="match status" value="1"/>
</dbReference>
<protein>
    <recommendedName>
        <fullName evidence="2">uroporphyrinogen-III C-methyltransferase</fullName>
        <ecNumber evidence="2">2.1.1.107</ecNumber>
    </recommendedName>
</protein>
<evidence type="ECO:0000256" key="4">
    <source>
        <dbReference type="ARBA" id="ARBA00022679"/>
    </source>
</evidence>
<dbReference type="InterPro" id="IPR006366">
    <property type="entry name" value="CobA/CysG_C"/>
</dbReference>
<keyword evidence="5" id="KW-0949">S-adenosyl-L-methionine</keyword>
<evidence type="ECO:0000256" key="3">
    <source>
        <dbReference type="ARBA" id="ARBA00022603"/>
    </source>
</evidence>
<dbReference type="EC" id="2.1.1.107" evidence="2"/>
<dbReference type="CDD" id="cd11642">
    <property type="entry name" value="SUMT"/>
    <property type="match status" value="1"/>
</dbReference>
<evidence type="ECO:0000313" key="9">
    <source>
        <dbReference type="EMBL" id="MDN0075353.1"/>
    </source>
</evidence>
<dbReference type="Pfam" id="PF00590">
    <property type="entry name" value="TP_methylase"/>
    <property type="match status" value="1"/>
</dbReference>
<accession>A0ABT7XNU9</accession>
<dbReference type="InterPro" id="IPR014776">
    <property type="entry name" value="4pyrrole_Mease_sub2"/>
</dbReference>
<evidence type="ECO:0000256" key="6">
    <source>
        <dbReference type="ARBA" id="ARBA00023244"/>
    </source>
</evidence>
<evidence type="ECO:0000256" key="5">
    <source>
        <dbReference type="ARBA" id="ARBA00022691"/>
    </source>
</evidence>
<evidence type="ECO:0000259" key="8">
    <source>
        <dbReference type="Pfam" id="PF00590"/>
    </source>
</evidence>
<dbReference type="InterPro" id="IPR050161">
    <property type="entry name" value="Siro_Cobalamin_biosynth"/>
</dbReference>